<dbReference type="AlphaFoldDB" id="A0A0B7ALI8"/>
<organism evidence="1">
    <name type="scientific">Arion vulgaris</name>
    <dbReference type="NCBI Taxonomy" id="1028688"/>
    <lineage>
        <taxon>Eukaryota</taxon>
        <taxon>Metazoa</taxon>
        <taxon>Spiralia</taxon>
        <taxon>Lophotrochozoa</taxon>
        <taxon>Mollusca</taxon>
        <taxon>Gastropoda</taxon>
        <taxon>Heterobranchia</taxon>
        <taxon>Euthyneura</taxon>
        <taxon>Panpulmonata</taxon>
        <taxon>Eupulmonata</taxon>
        <taxon>Stylommatophora</taxon>
        <taxon>Helicina</taxon>
        <taxon>Arionoidea</taxon>
        <taxon>Arionidae</taxon>
        <taxon>Arion</taxon>
    </lineage>
</organism>
<evidence type="ECO:0000313" key="2">
    <source>
        <dbReference type="EMBL" id="CEK80806.1"/>
    </source>
</evidence>
<accession>A0A0B7ALI8</accession>
<proteinExistence type="predicted"/>
<dbReference type="EMBL" id="HACG01033941">
    <property type="protein sequence ID" value="CEK80806.1"/>
    <property type="molecule type" value="Transcribed_RNA"/>
</dbReference>
<name>A0A0B7ALI8_9EUPU</name>
<reference evidence="1" key="1">
    <citation type="submission" date="2014-12" db="EMBL/GenBank/DDBJ databases">
        <title>Insight into the proteome of Arion vulgaris.</title>
        <authorList>
            <person name="Aradska J."/>
            <person name="Bulat T."/>
            <person name="Smidak R."/>
            <person name="Sarate P."/>
            <person name="Gangsoo J."/>
            <person name="Sialana F."/>
            <person name="Bilban M."/>
            <person name="Lubec G."/>
        </authorList>
    </citation>
    <scope>NUCLEOTIDE SEQUENCE</scope>
    <source>
        <tissue evidence="1">Skin</tissue>
    </source>
</reference>
<gene>
    <name evidence="1" type="primary">ORF122807</name>
    <name evidence="2" type="synonym">ORF122812</name>
</gene>
<protein>
    <submittedName>
        <fullName evidence="1">Uncharacterized protein</fullName>
    </submittedName>
</protein>
<evidence type="ECO:0000313" key="1">
    <source>
        <dbReference type="EMBL" id="CEK80805.1"/>
    </source>
</evidence>
<dbReference type="EMBL" id="HACG01033940">
    <property type="protein sequence ID" value="CEK80805.1"/>
    <property type="molecule type" value="Transcribed_RNA"/>
</dbReference>
<sequence length="51" mass="5707">MCLRAAEYPMVGRMWPAGRSLPTPAIDLTKQRNENMTKHECINCLAGNNTT</sequence>